<feature type="compositionally biased region" description="Polar residues" evidence="2">
    <location>
        <begin position="442"/>
        <end position="458"/>
    </location>
</feature>
<dbReference type="KEGG" id="egr:104422630"/>
<sequence length="576" mass="62121">MNASQFMDKQIMDLASQGSAPSKDFIDLAADPRDQHRGSCPEEERDHAAGRGGGGGAEEDDGGGDGDGDDGVRREEIVPSYDFQPIRPIAVSGSPALGFDGGSARAWGSLDPMANANAAPVRNYSSLDSFEPAKIIAEKDQHAFDASMVSEIDRTMKKHADSLLHVLEGVSARLTQLESRTRNLENSVDDLKVSVDNNYGTTDGKMRQLENILRDVQGGVQVLKDKQEIMEAQYQLAKLQLSKAEQQQDNQKASHVDSQQPVPSIPQQSLQQTSHANFQQPLPALPTPNAPLPPPPQQSLPPPVQLPNQFPQPQIPPVPQRDPYFPPPAQASEASNQQFHLPPPQQPPPPPPQAGLPHHQYQTVPQPQFSQPPPPPPQHPSMAPVNPPQPPVPHHPEETPYIPSQTYPPSLRQPPAQPPSGPPPPQQFYGATPQMYEPPPSRSSSGFSAPYSQPSGPSEMQYGGAPQYGSGSPMKSQQHSQSGGIGYPQLPTARVLPHALPTASAMSGNSGSSGTGNRVPVDDVVDKVTSMGFPRDQVRGTVRRLTENGQPVDLNIVLDKLMNDSDVQPPRGWFGR</sequence>
<dbReference type="Pfam" id="PF07223">
    <property type="entry name" value="DUF1421"/>
    <property type="match status" value="1"/>
</dbReference>
<feature type="compositionally biased region" description="Acidic residues" evidence="2">
    <location>
        <begin position="57"/>
        <end position="69"/>
    </location>
</feature>
<feature type="compositionally biased region" description="Basic and acidic residues" evidence="2">
    <location>
        <begin position="24"/>
        <end position="49"/>
    </location>
</feature>
<keyword evidence="1" id="KW-0175">Coiled coil</keyword>
<evidence type="ECO:0000256" key="2">
    <source>
        <dbReference type="SAM" id="MobiDB-lite"/>
    </source>
</evidence>
<feature type="domain" description="DUF1421" evidence="3">
    <location>
        <begin position="521"/>
        <end position="565"/>
    </location>
</feature>
<evidence type="ECO:0000259" key="3">
    <source>
        <dbReference type="Pfam" id="PF07223"/>
    </source>
</evidence>
<feature type="region of interest" description="Disordered" evidence="2">
    <location>
        <begin position="245"/>
        <end position="521"/>
    </location>
</feature>
<dbReference type="STRING" id="71139.A0A059AGR6"/>
<gene>
    <name evidence="4" type="ORF">EUGRSUZ_J02234</name>
</gene>
<dbReference type="PANTHER" id="PTHR31805">
    <property type="entry name" value="RECEPTOR-LIKE KINASE, PUTATIVE (DUF1421)-RELATED"/>
    <property type="match status" value="1"/>
</dbReference>
<dbReference type="eggNOG" id="ENOG502QPU7">
    <property type="taxonomic scope" value="Eukaryota"/>
</dbReference>
<organism evidence="4">
    <name type="scientific">Eucalyptus grandis</name>
    <name type="common">Flooded gum</name>
    <dbReference type="NCBI Taxonomy" id="71139"/>
    <lineage>
        <taxon>Eukaryota</taxon>
        <taxon>Viridiplantae</taxon>
        <taxon>Streptophyta</taxon>
        <taxon>Embryophyta</taxon>
        <taxon>Tracheophyta</taxon>
        <taxon>Spermatophyta</taxon>
        <taxon>Magnoliopsida</taxon>
        <taxon>eudicotyledons</taxon>
        <taxon>Gunneridae</taxon>
        <taxon>Pentapetalae</taxon>
        <taxon>rosids</taxon>
        <taxon>malvids</taxon>
        <taxon>Myrtales</taxon>
        <taxon>Myrtaceae</taxon>
        <taxon>Myrtoideae</taxon>
        <taxon>Eucalypteae</taxon>
        <taxon>Eucalyptus</taxon>
    </lineage>
</organism>
<feature type="compositionally biased region" description="Pro residues" evidence="2">
    <location>
        <begin position="283"/>
        <end position="305"/>
    </location>
</feature>
<feature type="compositionally biased region" description="Low complexity" evidence="2">
    <location>
        <begin position="502"/>
        <end position="517"/>
    </location>
</feature>
<feature type="compositionally biased region" description="Low complexity" evidence="2">
    <location>
        <begin position="258"/>
        <end position="272"/>
    </location>
</feature>
<name>A0A059AGR6_EUCGR</name>
<evidence type="ECO:0000313" key="4">
    <source>
        <dbReference type="EMBL" id="KCW52919.1"/>
    </source>
</evidence>
<protein>
    <recommendedName>
        <fullName evidence="3">DUF1421 domain-containing protein</fullName>
    </recommendedName>
</protein>
<dbReference type="OrthoDB" id="515416at2759"/>
<dbReference type="AlphaFoldDB" id="A0A059AGR6"/>
<feature type="region of interest" description="Disordered" evidence="2">
    <location>
        <begin position="1"/>
        <end position="85"/>
    </location>
</feature>
<dbReference type="InterPro" id="IPR010820">
    <property type="entry name" value="DUF1421"/>
</dbReference>
<accession>A0A059AGR6</accession>
<dbReference type="EMBL" id="KK198762">
    <property type="protein sequence ID" value="KCW52919.1"/>
    <property type="molecule type" value="Genomic_DNA"/>
</dbReference>
<feature type="compositionally biased region" description="Polar residues" evidence="2">
    <location>
        <begin position="245"/>
        <end position="257"/>
    </location>
</feature>
<feature type="compositionally biased region" description="Polar residues" evidence="2">
    <location>
        <begin position="469"/>
        <end position="482"/>
    </location>
</feature>
<feature type="compositionally biased region" description="Pro residues" evidence="2">
    <location>
        <begin position="411"/>
        <end position="426"/>
    </location>
</feature>
<reference evidence="4" key="1">
    <citation type="submission" date="2013-07" db="EMBL/GenBank/DDBJ databases">
        <title>The genome of Eucalyptus grandis.</title>
        <authorList>
            <person name="Schmutz J."/>
            <person name="Hayes R."/>
            <person name="Myburg A."/>
            <person name="Tuskan G."/>
            <person name="Grattapaglia D."/>
            <person name="Rokhsar D.S."/>
        </authorList>
    </citation>
    <scope>NUCLEOTIDE SEQUENCE</scope>
    <source>
        <tissue evidence="4">Leaf extractions</tissue>
    </source>
</reference>
<dbReference type="PANTHER" id="PTHR31805:SF14">
    <property type="entry name" value="RECEPTOR-LIKE KINASE, PUTATIVE (DUF1421)-RELATED"/>
    <property type="match status" value="1"/>
</dbReference>
<feature type="compositionally biased region" description="Pro residues" evidence="2">
    <location>
        <begin position="341"/>
        <end position="354"/>
    </location>
</feature>
<feature type="coiled-coil region" evidence="1">
    <location>
        <begin position="167"/>
        <end position="194"/>
    </location>
</feature>
<evidence type="ECO:0000256" key="1">
    <source>
        <dbReference type="SAM" id="Coils"/>
    </source>
</evidence>
<dbReference type="Gramene" id="KCW52919">
    <property type="protein sequence ID" value="KCW52919"/>
    <property type="gene ID" value="EUGRSUZ_J02234"/>
</dbReference>
<proteinExistence type="predicted"/>
<dbReference type="FunCoup" id="A0A059AGR6">
    <property type="interactions" value="1210"/>
</dbReference>
<dbReference type="InParanoid" id="A0A059AGR6"/>
<feature type="compositionally biased region" description="Pro residues" evidence="2">
    <location>
        <begin position="370"/>
        <end position="393"/>
    </location>
</feature>
<feature type="compositionally biased region" description="Pro residues" evidence="2">
    <location>
        <begin position="313"/>
        <end position="329"/>
    </location>
</feature>
<dbReference type="OMA" id="MNSSQFM"/>